<protein>
    <submittedName>
        <fullName evidence="4">S1 family peptidase</fullName>
    </submittedName>
</protein>
<dbReference type="InterPro" id="IPR050430">
    <property type="entry name" value="Peptidase_S1"/>
</dbReference>
<dbReference type="InterPro" id="IPR018114">
    <property type="entry name" value="TRYPSIN_HIS"/>
</dbReference>
<reference evidence="5" key="1">
    <citation type="journal article" date="2019" name="Int. J. Syst. Evol. Microbiol.">
        <title>The Global Catalogue of Microorganisms (GCM) 10K type strain sequencing project: providing services to taxonomists for standard genome sequencing and annotation.</title>
        <authorList>
            <consortium name="The Broad Institute Genomics Platform"/>
            <consortium name="The Broad Institute Genome Sequencing Center for Infectious Disease"/>
            <person name="Wu L."/>
            <person name="Ma J."/>
        </authorList>
    </citation>
    <scope>NUCLEOTIDE SEQUENCE [LARGE SCALE GENOMIC DNA]</scope>
    <source>
        <strain evidence="5">JCM 12165</strain>
    </source>
</reference>
<dbReference type="SUPFAM" id="SSF50494">
    <property type="entry name" value="Trypsin-like serine proteases"/>
    <property type="match status" value="1"/>
</dbReference>
<dbReference type="InterPro" id="IPR001254">
    <property type="entry name" value="Trypsin_dom"/>
</dbReference>
<comment type="caution">
    <text evidence="4">The sequence shown here is derived from an EMBL/GenBank/DDBJ whole genome shotgun (WGS) entry which is preliminary data.</text>
</comment>
<dbReference type="SMART" id="SM00020">
    <property type="entry name" value="Tryp_SPc"/>
    <property type="match status" value="1"/>
</dbReference>
<dbReference type="PROSITE" id="PS50240">
    <property type="entry name" value="TRYPSIN_DOM"/>
    <property type="match status" value="1"/>
</dbReference>
<evidence type="ECO:0000256" key="2">
    <source>
        <dbReference type="ARBA" id="ARBA00023157"/>
    </source>
</evidence>
<feature type="domain" description="Peptidase S1" evidence="3">
    <location>
        <begin position="132"/>
        <end position="350"/>
    </location>
</feature>
<sequence length="354" mass="37391">MTTTRGPETAAQNDPLQEHMEAIDRLAALIADGDEQRHLIVFQALANQIDDFLVRDVDDGVQHARSVLMRTAAPHLKRSRTRSRRSKRAAVEAVAASNAAAPNGAAPPAASIYTDPVFQRNSRKLIRSAARIIGGVPTSDFPDCVAVGHRRGWCCTGTLVAPNVVVTAAHCVPDCAQRIFVGEDVDDPSGGQVVAVRTAVAHPDYSPPDPTSDIAVLILGAPVENVTPRTIADKATVDAAATVRLVGYGNTDVNSTGGYGRRRLVDVPVAGEDPQYGADFRSEFVAGAPFLDRDSCNGDSGGPAYVAVGDDWQLAGATSRATNSSVRPCGDGGIYTRVAFHEDWVRSVPGGMWG</sequence>
<dbReference type="Proteomes" id="UP001597145">
    <property type="component" value="Unassembled WGS sequence"/>
</dbReference>
<dbReference type="PANTHER" id="PTHR24276">
    <property type="entry name" value="POLYSERASE-RELATED"/>
    <property type="match status" value="1"/>
</dbReference>
<accession>A0ABW4FIU5</accession>
<dbReference type="InterPro" id="IPR043504">
    <property type="entry name" value="Peptidase_S1_PA_chymotrypsin"/>
</dbReference>
<name>A0ABW4FIU5_9PSEU</name>
<keyword evidence="5" id="KW-1185">Reference proteome</keyword>
<dbReference type="PROSITE" id="PS00134">
    <property type="entry name" value="TRYPSIN_HIS"/>
    <property type="match status" value="1"/>
</dbReference>
<dbReference type="InterPro" id="IPR001314">
    <property type="entry name" value="Peptidase_S1A"/>
</dbReference>
<dbReference type="PRINTS" id="PR00722">
    <property type="entry name" value="CHYMOTRYPSIN"/>
</dbReference>
<evidence type="ECO:0000313" key="5">
    <source>
        <dbReference type="Proteomes" id="UP001597145"/>
    </source>
</evidence>
<dbReference type="PANTHER" id="PTHR24276:SF98">
    <property type="entry name" value="FI18310P1-RELATED"/>
    <property type="match status" value="1"/>
</dbReference>
<organism evidence="4 5">
    <name type="scientific">Pseudonocardia aurantiaca</name>
    <dbReference type="NCBI Taxonomy" id="75290"/>
    <lineage>
        <taxon>Bacteria</taxon>
        <taxon>Bacillati</taxon>
        <taxon>Actinomycetota</taxon>
        <taxon>Actinomycetes</taxon>
        <taxon>Pseudonocardiales</taxon>
        <taxon>Pseudonocardiaceae</taxon>
        <taxon>Pseudonocardia</taxon>
    </lineage>
</organism>
<dbReference type="Pfam" id="PF00089">
    <property type="entry name" value="Trypsin"/>
    <property type="match status" value="1"/>
</dbReference>
<dbReference type="CDD" id="cd00190">
    <property type="entry name" value="Tryp_SPc"/>
    <property type="match status" value="1"/>
</dbReference>
<dbReference type="EMBL" id="JBHUCP010000007">
    <property type="protein sequence ID" value="MFD1530237.1"/>
    <property type="molecule type" value="Genomic_DNA"/>
</dbReference>
<comment type="similarity">
    <text evidence="1">Belongs to the peptidase S1 family.</text>
</comment>
<dbReference type="RefSeq" id="WP_343977098.1">
    <property type="nucleotide sequence ID" value="NZ_BAAAJG010000008.1"/>
</dbReference>
<dbReference type="InterPro" id="IPR009003">
    <property type="entry name" value="Peptidase_S1_PA"/>
</dbReference>
<dbReference type="Gene3D" id="2.40.10.10">
    <property type="entry name" value="Trypsin-like serine proteases"/>
    <property type="match status" value="1"/>
</dbReference>
<evidence type="ECO:0000313" key="4">
    <source>
        <dbReference type="EMBL" id="MFD1530237.1"/>
    </source>
</evidence>
<keyword evidence="2" id="KW-1015">Disulfide bond</keyword>
<proteinExistence type="inferred from homology"/>
<gene>
    <name evidence="4" type="ORF">ACFSCY_12360</name>
</gene>
<evidence type="ECO:0000256" key="1">
    <source>
        <dbReference type="ARBA" id="ARBA00007664"/>
    </source>
</evidence>
<evidence type="ECO:0000259" key="3">
    <source>
        <dbReference type="PROSITE" id="PS50240"/>
    </source>
</evidence>